<dbReference type="Pfam" id="PF07486">
    <property type="entry name" value="Hydrolase_2"/>
    <property type="match status" value="1"/>
</dbReference>
<dbReference type="InterPro" id="IPR011105">
    <property type="entry name" value="Cell_wall_hydrolase_SleB"/>
</dbReference>
<feature type="domain" description="Cell wall hydrolase SleB" evidence="2">
    <location>
        <begin position="137"/>
        <end position="247"/>
    </location>
</feature>
<feature type="signal peptide" evidence="1">
    <location>
        <begin position="1"/>
        <end position="32"/>
    </location>
</feature>
<comment type="caution">
    <text evidence="3">The sequence shown here is derived from an EMBL/GenBank/DDBJ whole genome shotgun (WGS) entry which is preliminary data.</text>
</comment>
<proteinExistence type="predicted"/>
<evidence type="ECO:0000313" key="4">
    <source>
        <dbReference type="Proteomes" id="UP000249185"/>
    </source>
</evidence>
<keyword evidence="3" id="KW-0378">Hydrolase</keyword>
<dbReference type="Gene3D" id="1.10.10.2520">
    <property type="entry name" value="Cell wall hydrolase SleB, domain 1"/>
    <property type="match status" value="1"/>
</dbReference>
<dbReference type="InterPro" id="IPR042047">
    <property type="entry name" value="SleB_dom1"/>
</dbReference>
<protein>
    <submittedName>
        <fullName evidence="3">Cell wall hydrolase</fullName>
    </submittedName>
</protein>
<dbReference type="AlphaFoldDB" id="A0A2W5N762"/>
<accession>A0A2W5N762</accession>
<dbReference type="GO" id="GO:0016787">
    <property type="term" value="F:hydrolase activity"/>
    <property type="evidence" value="ECO:0007669"/>
    <property type="project" value="UniProtKB-KW"/>
</dbReference>
<name>A0A2W5N762_RHOSU</name>
<feature type="chain" id="PRO_5016149431" evidence="1">
    <location>
        <begin position="33"/>
        <end position="257"/>
    </location>
</feature>
<evidence type="ECO:0000256" key="1">
    <source>
        <dbReference type="SAM" id="SignalP"/>
    </source>
</evidence>
<gene>
    <name evidence="3" type="ORF">DI556_12080</name>
</gene>
<sequence length="257" mass="26625">MNGHPKTALRPRLIAIASTFLLSALTLSPALANEPASEAPVPTAVVAQALGQERARLAGDGSARLAAFAQAMRAGAATKAPPVTIATRNVDPGAASALVGAAEQRTLNFAALDALPSTTGGADWKCLAEAIYFESRGEPLSGQIGVAEVILNRVDSPAYPKSVCGVTHQGVGTAGRACQFSYACDGHPDVMRSAVSRERAEKLATLMLAGRERVVTGGATHFHAVSVRPSWAGKMTRTAKIGSHTFYRSGPVRVASR</sequence>
<evidence type="ECO:0000313" key="3">
    <source>
        <dbReference type="EMBL" id="PZQ49282.1"/>
    </source>
</evidence>
<keyword evidence="1" id="KW-0732">Signal</keyword>
<dbReference type="Proteomes" id="UP000249185">
    <property type="component" value="Unassembled WGS sequence"/>
</dbReference>
<reference evidence="3 4" key="1">
    <citation type="submission" date="2017-08" db="EMBL/GenBank/DDBJ databases">
        <title>Infants hospitalized years apart are colonized by the same room-sourced microbial strains.</title>
        <authorList>
            <person name="Brooks B."/>
            <person name="Olm M.R."/>
            <person name="Firek B.A."/>
            <person name="Baker R."/>
            <person name="Thomas B.C."/>
            <person name="Morowitz M.J."/>
            <person name="Banfield J.F."/>
        </authorList>
    </citation>
    <scope>NUCLEOTIDE SEQUENCE [LARGE SCALE GENOMIC DNA]</scope>
    <source>
        <strain evidence="3">S2_005_002_R2_34</strain>
    </source>
</reference>
<organism evidence="3 4">
    <name type="scientific">Rhodovulum sulfidophilum</name>
    <name type="common">Rhodobacter sulfidophilus</name>
    <dbReference type="NCBI Taxonomy" id="35806"/>
    <lineage>
        <taxon>Bacteria</taxon>
        <taxon>Pseudomonadati</taxon>
        <taxon>Pseudomonadota</taxon>
        <taxon>Alphaproteobacteria</taxon>
        <taxon>Rhodobacterales</taxon>
        <taxon>Paracoccaceae</taxon>
        <taxon>Rhodovulum</taxon>
    </lineage>
</organism>
<evidence type="ECO:0000259" key="2">
    <source>
        <dbReference type="Pfam" id="PF07486"/>
    </source>
</evidence>
<dbReference type="EMBL" id="QFPW01000008">
    <property type="protein sequence ID" value="PZQ49282.1"/>
    <property type="molecule type" value="Genomic_DNA"/>
</dbReference>